<proteinExistence type="predicted"/>
<dbReference type="EMBL" id="UOFD01000039">
    <property type="protein sequence ID" value="VAW52047.1"/>
    <property type="molecule type" value="Genomic_DNA"/>
</dbReference>
<name>A0A3B0WN34_9ZZZZ</name>
<organism evidence="1">
    <name type="scientific">hydrothermal vent metagenome</name>
    <dbReference type="NCBI Taxonomy" id="652676"/>
    <lineage>
        <taxon>unclassified sequences</taxon>
        <taxon>metagenomes</taxon>
        <taxon>ecological metagenomes</taxon>
    </lineage>
</organism>
<evidence type="ECO:0000313" key="1">
    <source>
        <dbReference type="EMBL" id="VAW52047.1"/>
    </source>
</evidence>
<gene>
    <name evidence="1" type="ORF">MNBD_GAMMA06-1353</name>
</gene>
<protein>
    <submittedName>
        <fullName evidence="1">Fic domain protein, KPN_03553 type</fullName>
    </submittedName>
</protein>
<dbReference type="AlphaFoldDB" id="A0A3B0WN34"/>
<accession>A0A3B0WN34</accession>
<reference evidence="1" key="1">
    <citation type="submission" date="2018-06" db="EMBL/GenBank/DDBJ databases">
        <authorList>
            <person name="Zhirakovskaya E."/>
        </authorList>
    </citation>
    <scope>NUCLEOTIDE SEQUENCE</scope>
</reference>
<sequence length="62" mass="6765">MNTYQPPYKITPKILSLVAQISEAVAGVAIVEIQNSPQLRKQNRIKTITGTLAIEGNTLSLE</sequence>